<dbReference type="EC" id="2.6.1.18" evidence="28"/>
<dbReference type="Gene3D" id="3.40.640.10">
    <property type="entry name" value="Type I PLP-dependent aspartate aminotransferase-like (Major domain)"/>
    <property type="match status" value="1"/>
</dbReference>
<comment type="cofactor">
    <cofactor evidence="1">
        <name>pyridoxal 5'-phosphate</name>
        <dbReference type="ChEBI" id="CHEBI:597326"/>
    </cofactor>
</comment>
<evidence type="ECO:0000256" key="14">
    <source>
        <dbReference type="ARBA" id="ARBA00041662"/>
    </source>
</evidence>
<dbReference type="InterPro" id="IPR049704">
    <property type="entry name" value="Aminotrans_3_PPA_site"/>
</dbReference>
<protein>
    <recommendedName>
        <fullName evidence="13">Alanine--glyoxylate aminotransferase 2, mitochondrial</fullName>
        <ecNumber evidence="28">2.6.1.18</ecNumber>
        <ecNumber evidence="12">2.6.1.40</ecNumber>
        <ecNumber evidence="5">2.6.1.44</ecNumber>
    </recommendedName>
    <alternativeName>
        <fullName evidence="14">(R)-3-amino-2-methylpropionate--pyruvate transaminase</fullName>
    </alternativeName>
    <alternativeName>
        <fullName evidence="16">Beta-ALAAT II</fullName>
    </alternativeName>
    <alternativeName>
        <fullName evidence="17">Beta-alanine-pyruvate aminotransferase</fullName>
    </alternativeName>
    <alternativeName>
        <fullName evidence="30">D-3-aminoisobutyrate-pyruvate aminotransferase</fullName>
    </alternativeName>
    <alternativeName>
        <fullName evidence="15">D-AIBAT</fullName>
    </alternativeName>
    <alternativeName>
        <fullName evidence="29">D-beta-aminoisobutyrate-pyruvate aminotransferase</fullName>
    </alternativeName>
</protein>
<evidence type="ECO:0000256" key="30">
    <source>
        <dbReference type="ARBA" id="ARBA00044258"/>
    </source>
</evidence>
<dbReference type="EC" id="2.6.1.40" evidence="12"/>
<evidence type="ECO:0000256" key="9">
    <source>
        <dbReference type="ARBA" id="ARBA00022946"/>
    </source>
</evidence>
<evidence type="ECO:0000256" key="35">
    <source>
        <dbReference type="ARBA" id="ARBA00048760"/>
    </source>
</evidence>
<comment type="caution">
    <text evidence="40">The sequence shown here is derived from an EMBL/GenBank/DDBJ whole genome shotgun (WGS) entry which is preliminary data.</text>
</comment>
<dbReference type="GO" id="GO:0047305">
    <property type="term" value="F:(R)-3-amino-2-methylpropionate-pyruvate transaminase activity"/>
    <property type="evidence" value="ECO:0007669"/>
    <property type="project" value="UniProtKB-EC"/>
</dbReference>
<dbReference type="GO" id="GO:0019481">
    <property type="term" value="P:L-alanine catabolic process, by transamination"/>
    <property type="evidence" value="ECO:0007669"/>
    <property type="project" value="TreeGrafter"/>
</dbReference>
<dbReference type="GO" id="GO:0009436">
    <property type="term" value="P:glyoxylate catabolic process"/>
    <property type="evidence" value="ECO:0007669"/>
    <property type="project" value="TreeGrafter"/>
</dbReference>
<evidence type="ECO:0000256" key="22">
    <source>
        <dbReference type="ARBA" id="ARBA00043751"/>
    </source>
</evidence>
<evidence type="ECO:0000256" key="37">
    <source>
        <dbReference type="ARBA" id="ARBA00049480"/>
    </source>
</evidence>
<dbReference type="InterPro" id="IPR015424">
    <property type="entry name" value="PyrdxlP-dep_Trfase"/>
</dbReference>
<evidence type="ECO:0000256" key="24">
    <source>
        <dbReference type="ARBA" id="ARBA00043777"/>
    </source>
</evidence>
<reference evidence="40" key="1">
    <citation type="submission" date="2021-01" db="EMBL/GenBank/DDBJ databases">
        <authorList>
            <person name="Li R."/>
            <person name="Bekaert M."/>
        </authorList>
    </citation>
    <scope>NUCLEOTIDE SEQUENCE</scope>
    <source>
        <strain evidence="40">Farmed</strain>
    </source>
</reference>
<evidence type="ECO:0000256" key="32">
    <source>
        <dbReference type="ARBA" id="ARBA00048264"/>
    </source>
</evidence>
<sequence length="504" mass="56282">MVFRPTFKRFSYLNPTLIRIFTQQSYGLQTATKPEVVMPKCNYEPEPYSGISFEDAVKIRKSNVNPAMFTYYKQPVFIHKGYMQWLWDTTGKRYLDLFAGIVTVSVGHCHPVVVEAAEKQMKNLWHTTNIYMHPTLHQYASELVAKLPSNLKVVYFTNSGSEANDLAMLMSRMYTGTFEVVGTRNAYHGASPYLMGLTSLSTWRYNVPTGFGIYQTMNPDPYRGPWGGSHCRDSPVQTTRKCDCPADRCLATDFYLEQLEDVLRHSMPKGRVGAFFAESIQGVGGTVQFPKGFLKGAFKKIRERGGLCISDEVQTGFGRTGTDFWGFEGHDIIPDIVTMAKGMGNGFPLAAVVTTPEIAQKMSEALHFNTYGGNPISCAVGSAVLKVIEEEKIQENSHVTGTYMLEELAKIQDEVEIVGDVRGKGLMIGVEMVTDKESRTPLPAQHIAEIWERSKDMGILIGKGGLYGNVFRIKPPMCITKEDVDFAVDIFRKSLSGYEKGVKS</sequence>
<evidence type="ECO:0000256" key="13">
    <source>
        <dbReference type="ARBA" id="ARBA00039862"/>
    </source>
</evidence>
<comment type="catalytic activity">
    <reaction evidence="25">
        <text>N(omega),N('omega)-dimethyl-L-arginine + pyruvate = 5-(3,3'-dimethylguanidino)-2-oxopentanoate + L-alanine</text>
        <dbReference type="Rhea" id="RHEA:77307"/>
        <dbReference type="ChEBI" id="CHEBI:15361"/>
        <dbReference type="ChEBI" id="CHEBI:57972"/>
        <dbReference type="ChEBI" id="CHEBI:197308"/>
        <dbReference type="ChEBI" id="CHEBI:197310"/>
    </reaction>
</comment>
<keyword evidence="7 40" id="KW-0808">Transferase</keyword>
<evidence type="ECO:0000256" key="5">
    <source>
        <dbReference type="ARBA" id="ARBA00013049"/>
    </source>
</evidence>
<comment type="catalytic activity">
    <reaction evidence="18">
        <text>N(omega),N(omega)-dimethyl-L-arginine + pyruvate = 5-(3,3-dimethylguanidino)-2-oxopentanoate + L-alanine</text>
        <dbReference type="Rhea" id="RHEA:77303"/>
        <dbReference type="ChEBI" id="CHEBI:15361"/>
        <dbReference type="ChEBI" id="CHEBI:57972"/>
        <dbReference type="ChEBI" id="CHEBI:58326"/>
        <dbReference type="ChEBI" id="CHEBI:197301"/>
    </reaction>
</comment>
<comment type="catalytic activity">
    <reaction evidence="21">
        <text>N(omega),N(omega)-dimethyl-L-arginine + oxaloacetate = 5-(3,3-dimethylguanidino)-2-oxopentanoate + L-aspartate</text>
        <dbReference type="Rhea" id="RHEA:77343"/>
        <dbReference type="ChEBI" id="CHEBI:16452"/>
        <dbReference type="ChEBI" id="CHEBI:29991"/>
        <dbReference type="ChEBI" id="CHEBI:58326"/>
        <dbReference type="ChEBI" id="CHEBI:197301"/>
    </reaction>
</comment>
<evidence type="ECO:0000313" key="40">
    <source>
        <dbReference type="EMBL" id="CAE1263718.1"/>
    </source>
</evidence>
<evidence type="ECO:0000256" key="7">
    <source>
        <dbReference type="ARBA" id="ARBA00022679"/>
    </source>
</evidence>
<evidence type="ECO:0000256" key="8">
    <source>
        <dbReference type="ARBA" id="ARBA00022898"/>
    </source>
</evidence>
<keyword evidence="41" id="KW-1185">Reference proteome</keyword>
<keyword evidence="8 39" id="KW-0663">Pyridoxal phosphate</keyword>
<comment type="catalytic activity">
    <reaction evidence="22">
        <text>2-oxobutanoate + L-alanine = (2S)-2-aminobutanoate + pyruvate</text>
        <dbReference type="Rhea" id="RHEA:77355"/>
        <dbReference type="ChEBI" id="CHEBI:15361"/>
        <dbReference type="ChEBI" id="CHEBI:16763"/>
        <dbReference type="ChEBI" id="CHEBI:57972"/>
        <dbReference type="ChEBI" id="CHEBI:74359"/>
        <dbReference type="EC" id="2.6.1.44"/>
    </reaction>
</comment>
<dbReference type="OrthoDB" id="10261433at2759"/>
<comment type="subcellular location">
    <subcellularLocation>
        <location evidence="2">Mitochondrion</location>
    </subcellularLocation>
</comment>
<evidence type="ECO:0000256" key="36">
    <source>
        <dbReference type="ARBA" id="ARBA00048916"/>
    </source>
</evidence>
<comment type="catalytic activity">
    <reaction evidence="33">
        <text>2-oxohexanoate + N(omega),N(omega)-dimethyl-L-arginine = L-2-aminohexanoate + 5-(3,3-dimethylguanidino)-2-oxopentanoate</text>
        <dbReference type="Rhea" id="RHEA:77363"/>
        <dbReference type="ChEBI" id="CHEBI:35177"/>
        <dbReference type="ChEBI" id="CHEBI:58326"/>
        <dbReference type="ChEBI" id="CHEBI:58455"/>
        <dbReference type="ChEBI" id="CHEBI:197301"/>
    </reaction>
</comment>
<evidence type="ECO:0000256" key="11">
    <source>
        <dbReference type="ARBA" id="ARBA00033660"/>
    </source>
</evidence>
<dbReference type="GO" id="GO:0016223">
    <property type="term" value="F:beta-alanine:pyruvate transaminase activity"/>
    <property type="evidence" value="ECO:0007669"/>
    <property type="project" value="UniProtKB-EC"/>
</dbReference>
<evidence type="ECO:0000256" key="21">
    <source>
        <dbReference type="ARBA" id="ARBA00043749"/>
    </source>
</evidence>
<evidence type="ECO:0000256" key="20">
    <source>
        <dbReference type="ARBA" id="ARBA00043726"/>
    </source>
</evidence>
<dbReference type="EC" id="2.6.1.44" evidence="5"/>
<dbReference type="PANTHER" id="PTHR45688">
    <property type="match status" value="1"/>
</dbReference>
<comment type="catalytic activity">
    <reaction evidence="19">
        <text>(2S)-2-aminobutanoate + glyoxylate = 2-oxobutanoate + glycine</text>
        <dbReference type="Rhea" id="RHEA:77339"/>
        <dbReference type="ChEBI" id="CHEBI:16763"/>
        <dbReference type="ChEBI" id="CHEBI:36655"/>
        <dbReference type="ChEBI" id="CHEBI:57305"/>
        <dbReference type="ChEBI" id="CHEBI:74359"/>
    </reaction>
</comment>
<comment type="catalytic activity">
    <reaction evidence="32">
        <text>L-ornithine + glyoxylate = 5-amino-2-oxopentanoate + glycine</text>
        <dbReference type="Rhea" id="RHEA:77331"/>
        <dbReference type="ChEBI" id="CHEBI:36655"/>
        <dbReference type="ChEBI" id="CHEBI:46911"/>
        <dbReference type="ChEBI" id="CHEBI:57305"/>
        <dbReference type="ChEBI" id="CHEBI:58802"/>
    </reaction>
</comment>
<dbReference type="InterPro" id="IPR005814">
    <property type="entry name" value="Aminotrans_3"/>
</dbReference>
<dbReference type="Pfam" id="PF00202">
    <property type="entry name" value="Aminotran_3"/>
    <property type="match status" value="1"/>
</dbReference>
<keyword evidence="6 40" id="KW-0032">Aminotransferase</keyword>
<dbReference type="GO" id="GO:0008453">
    <property type="term" value="F:alanine-glyoxylate transaminase activity"/>
    <property type="evidence" value="ECO:0007669"/>
    <property type="project" value="UniProtKB-EC"/>
</dbReference>
<dbReference type="GO" id="GO:0005739">
    <property type="term" value="C:mitochondrion"/>
    <property type="evidence" value="ECO:0007669"/>
    <property type="project" value="UniProtKB-SubCell"/>
</dbReference>
<comment type="catalytic activity">
    <reaction evidence="23">
        <text>N(omega)-methyl-L-arginine + pyruvate = 5-(3-methylguanidino)-2-oxopentanoate + L-alanine</text>
        <dbReference type="Rhea" id="RHEA:77319"/>
        <dbReference type="ChEBI" id="CHEBI:15361"/>
        <dbReference type="ChEBI" id="CHEBI:57972"/>
        <dbReference type="ChEBI" id="CHEBI:114953"/>
        <dbReference type="ChEBI" id="CHEBI:197314"/>
    </reaction>
</comment>
<evidence type="ECO:0000256" key="3">
    <source>
        <dbReference type="ARBA" id="ARBA00008954"/>
    </source>
</evidence>
<comment type="catalytic activity">
    <reaction evidence="27">
        <text>2-oxopentanoate + N(omega),N(omega)-dimethyl-L-arginine = 5-(3,3-dimethylguanidino)-2-oxopentanoate + L-2-aminopentanoate</text>
        <dbReference type="Rhea" id="RHEA:77359"/>
        <dbReference type="ChEBI" id="CHEBI:28644"/>
        <dbReference type="ChEBI" id="CHEBI:58326"/>
        <dbReference type="ChEBI" id="CHEBI:58441"/>
        <dbReference type="ChEBI" id="CHEBI:197301"/>
    </reaction>
</comment>
<dbReference type="SUPFAM" id="SSF53383">
    <property type="entry name" value="PLP-dependent transferases"/>
    <property type="match status" value="1"/>
</dbReference>
<comment type="catalytic activity">
    <reaction evidence="37">
        <text>N(omega),N('omega)-dimethyl-L-arginine + glyoxylate = 5-(3,3'-dimethylguanidino)-2-oxopentanoate + glycine</text>
        <dbReference type="Rhea" id="RHEA:77315"/>
        <dbReference type="ChEBI" id="CHEBI:36655"/>
        <dbReference type="ChEBI" id="CHEBI:57305"/>
        <dbReference type="ChEBI" id="CHEBI:197308"/>
        <dbReference type="ChEBI" id="CHEBI:197310"/>
    </reaction>
</comment>
<evidence type="ECO:0000256" key="19">
    <source>
        <dbReference type="ARBA" id="ARBA00043679"/>
    </source>
</evidence>
<evidence type="ECO:0000256" key="28">
    <source>
        <dbReference type="ARBA" id="ARBA00044055"/>
    </source>
</evidence>
<dbReference type="CDD" id="cd00610">
    <property type="entry name" value="OAT_like"/>
    <property type="match status" value="1"/>
</dbReference>
<dbReference type="Gene3D" id="3.90.1150.10">
    <property type="entry name" value="Aspartate Aminotransferase, domain 1"/>
    <property type="match status" value="1"/>
</dbReference>
<dbReference type="GO" id="GO:0030170">
    <property type="term" value="F:pyridoxal phosphate binding"/>
    <property type="evidence" value="ECO:0007669"/>
    <property type="project" value="InterPro"/>
</dbReference>
<evidence type="ECO:0000256" key="27">
    <source>
        <dbReference type="ARBA" id="ARBA00043826"/>
    </source>
</evidence>
<evidence type="ECO:0000256" key="38">
    <source>
        <dbReference type="ARBA" id="ARBA00058068"/>
    </source>
</evidence>
<comment type="catalytic activity">
    <reaction evidence="20">
        <text>(R)-3-amino-2-methylpropanoate + pyruvate = 2-methyl-3-oxopropanoate + L-alanine</text>
        <dbReference type="Rhea" id="RHEA:18393"/>
        <dbReference type="ChEBI" id="CHEBI:15361"/>
        <dbReference type="ChEBI" id="CHEBI:57700"/>
        <dbReference type="ChEBI" id="CHEBI:57731"/>
        <dbReference type="ChEBI" id="CHEBI:57972"/>
        <dbReference type="EC" id="2.6.1.40"/>
    </reaction>
    <physiologicalReaction direction="left-to-right" evidence="20">
        <dbReference type="Rhea" id="RHEA:18394"/>
    </physiologicalReaction>
</comment>
<evidence type="ECO:0000256" key="16">
    <source>
        <dbReference type="ARBA" id="ARBA00042611"/>
    </source>
</evidence>
<evidence type="ECO:0000256" key="17">
    <source>
        <dbReference type="ARBA" id="ARBA00042669"/>
    </source>
</evidence>
<evidence type="ECO:0000256" key="15">
    <source>
        <dbReference type="ARBA" id="ARBA00041845"/>
    </source>
</evidence>
<evidence type="ECO:0000256" key="29">
    <source>
        <dbReference type="ARBA" id="ARBA00044257"/>
    </source>
</evidence>
<comment type="function">
    <text evidence="38">Multifunctional aminotransferase with a broad substrate specificity. Catalyzes the conversion of glyoxylate to glycine using alanine as the amino donor. Catalyzes metabolism of not L- but the D-isomer of D-beta-aminoisobutyric acid to generate 2-methyl-3-oxopropanoate and alanine. Catalyzes the transfer of the amino group from beta-alanine to pyruvate to yield L-alanine and 3-oxopropanoate. Can metabolize NG-monomethyl-L-arginine (NMMA), asymmetric NG,NG-dimethyl-L-arginine (ADMA) and symmetric NG,N'G-dimethyl-L-arginine (SDMA). ADMA is a potent inhibitor of nitric-oxide (NO) synthase, and this activity provides mechanism through which the kidney regulates blood pressure.</text>
</comment>
<comment type="catalytic activity">
    <reaction evidence="26">
        <text>3-oxopropanoate + L-alanine = beta-alanine + pyruvate</text>
        <dbReference type="Rhea" id="RHEA:14077"/>
        <dbReference type="ChEBI" id="CHEBI:15361"/>
        <dbReference type="ChEBI" id="CHEBI:33190"/>
        <dbReference type="ChEBI" id="CHEBI:57966"/>
        <dbReference type="ChEBI" id="CHEBI:57972"/>
        <dbReference type="EC" id="2.6.1.18"/>
    </reaction>
    <physiologicalReaction direction="right-to-left" evidence="26">
        <dbReference type="Rhea" id="RHEA:14079"/>
    </physiologicalReaction>
</comment>
<comment type="catalytic activity">
    <reaction evidence="24">
        <text>L-ornithine + pyruvate = 5-amino-2-oxopentanoate + L-alanine</text>
        <dbReference type="Rhea" id="RHEA:77327"/>
        <dbReference type="ChEBI" id="CHEBI:15361"/>
        <dbReference type="ChEBI" id="CHEBI:46911"/>
        <dbReference type="ChEBI" id="CHEBI:57972"/>
        <dbReference type="ChEBI" id="CHEBI:58802"/>
    </reaction>
</comment>
<evidence type="ECO:0000256" key="12">
    <source>
        <dbReference type="ARBA" id="ARBA00039130"/>
    </source>
</evidence>
<gene>
    <name evidence="40" type="ORF">SPHA_33857</name>
</gene>
<dbReference type="Proteomes" id="UP000597762">
    <property type="component" value="Unassembled WGS sequence"/>
</dbReference>
<comment type="similarity">
    <text evidence="3 39">Belongs to the class-III pyridoxal-phosphate-dependent aminotransferase family.</text>
</comment>
<comment type="catalytic activity">
    <reaction evidence="36">
        <text>oxaloacetate + L-alanine = L-aspartate + pyruvate</text>
        <dbReference type="Rhea" id="RHEA:77347"/>
        <dbReference type="ChEBI" id="CHEBI:15361"/>
        <dbReference type="ChEBI" id="CHEBI:16452"/>
        <dbReference type="ChEBI" id="CHEBI:29991"/>
        <dbReference type="ChEBI" id="CHEBI:57972"/>
    </reaction>
</comment>
<accession>A0A812CFM7</accession>
<comment type="catalytic activity">
    <reaction evidence="34">
        <text>N(omega),N(omega)-dimethyl-L-arginine + 2-oxobutanoate = 5-(3,3-dimethylguanidino)-2-oxopentanoate + (2S)-2-aminobutanoate</text>
        <dbReference type="Rhea" id="RHEA:77351"/>
        <dbReference type="ChEBI" id="CHEBI:16763"/>
        <dbReference type="ChEBI" id="CHEBI:58326"/>
        <dbReference type="ChEBI" id="CHEBI:74359"/>
        <dbReference type="ChEBI" id="CHEBI:197301"/>
    </reaction>
</comment>
<dbReference type="InterPro" id="IPR015421">
    <property type="entry name" value="PyrdxlP-dep_Trfase_major"/>
</dbReference>
<evidence type="ECO:0000256" key="18">
    <source>
        <dbReference type="ARBA" id="ARBA00043669"/>
    </source>
</evidence>
<dbReference type="PANTHER" id="PTHR45688:SF3">
    <property type="entry name" value="ALANINE--GLYOXYLATE AMINOTRANSFERASE 2, MITOCHONDRIAL"/>
    <property type="match status" value="1"/>
</dbReference>
<comment type="subunit">
    <text evidence="4">Homotetramer.</text>
</comment>
<evidence type="ECO:0000256" key="2">
    <source>
        <dbReference type="ARBA" id="ARBA00004173"/>
    </source>
</evidence>
<evidence type="ECO:0000256" key="33">
    <source>
        <dbReference type="ARBA" id="ARBA00048500"/>
    </source>
</evidence>
<dbReference type="FunFam" id="3.40.640.10:FF:000055">
    <property type="entry name" value="Alanine--glyoxylate aminotransferase 2, mitochondrial"/>
    <property type="match status" value="1"/>
</dbReference>
<dbReference type="InterPro" id="IPR015422">
    <property type="entry name" value="PyrdxlP-dep_Trfase_small"/>
</dbReference>
<keyword evidence="9" id="KW-0809">Transit peptide</keyword>
<dbReference type="PIRSF" id="PIRSF000521">
    <property type="entry name" value="Transaminase_4ab_Lys_Orn"/>
    <property type="match status" value="1"/>
</dbReference>
<evidence type="ECO:0000256" key="39">
    <source>
        <dbReference type="RuleBase" id="RU003560"/>
    </source>
</evidence>
<evidence type="ECO:0000256" key="10">
    <source>
        <dbReference type="ARBA" id="ARBA00023128"/>
    </source>
</evidence>
<evidence type="ECO:0000313" key="41">
    <source>
        <dbReference type="Proteomes" id="UP000597762"/>
    </source>
</evidence>
<evidence type="ECO:0000256" key="34">
    <source>
        <dbReference type="ARBA" id="ARBA00048560"/>
    </source>
</evidence>
<evidence type="ECO:0000256" key="1">
    <source>
        <dbReference type="ARBA" id="ARBA00001933"/>
    </source>
</evidence>
<evidence type="ECO:0000256" key="4">
    <source>
        <dbReference type="ARBA" id="ARBA00011881"/>
    </source>
</evidence>
<proteinExistence type="inferred from homology"/>
<evidence type="ECO:0000256" key="31">
    <source>
        <dbReference type="ARBA" id="ARBA00047892"/>
    </source>
</evidence>
<evidence type="ECO:0000256" key="25">
    <source>
        <dbReference type="ARBA" id="ARBA00043798"/>
    </source>
</evidence>
<dbReference type="EMBL" id="CAHIKZ030001424">
    <property type="protein sequence ID" value="CAE1263718.1"/>
    <property type="molecule type" value="Genomic_DNA"/>
</dbReference>
<keyword evidence="10" id="KW-0496">Mitochondrion</keyword>
<name>A0A812CFM7_ACAPH</name>
<comment type="catalytic activity">
    <reaction evidence="35">
        <text>N(omega)-methyl-L-arginine + glyoxylate = 5-(3-methylguanidino)-2-oxopentanoate + glycine</text>
        <dbReference type="Rhea" id="RHEA:77323"/>
        <dbReference type="ChEBI" id="CHEBI:36655"/>
        <dbReference type="ChEBI" id="CHEBI:57305"/>
        <dbReference type="ChEBI" id="CHEBI:114953"/>
        <dbReference type="ChEBI" id="CHEBI:197314"/>
    </reaction>
</comment>
<evidence type="ECO:0000256" key="23">
    <source>
        <dbReference type="ARBA" id="ARBA00043758"/>
    </source>
</evidence>
<dbReference type="AlphaFoldDB" id="A0A812CFM7"/>
<comment type="catalytic activity">
    <reaction evidence="31">
        <text>N(omega),N(omega)-dimethyl-L-arginine + glyoxylate = 5-(3,3-dimethylguanidino)-2-oxopentanoate + glycine</text>
        <dbReference type="Rhea" id="RHEA:77311"/>
        <dbReference type="ChEBI" id="CHEBI:36655"/>
        <dbReference type="ChEBI" id="CHEBI:57305"/>
        <dbReference type="ChEBI" id="CHEBI:58326"/>
        <dbReference type="ChEBI" id="CHEBI:197301"/>
    </reaction>
</comment>
<organism evidence="40 41">
    <name type="scientific">Acanthosepion pharaonis</name>
    <name type="common">Pharaoh cuttlefish</name>
    <name type="synonym">Sepia pharaonis</name>
    <dbReference type="NCBI Taxonomy" id="158019"/>
    <lineage>
        <taxon>Eukaryota</taxon>
        <taxon>Metazoa</taxon>
        <taxon>Spiralia</taxon>
        <taxon>Lophotrochozoa</taxon>
        <taxon>Mollusca</taxon>
        <taxon>Cephalopoda</taxon>
        <taxon>Coleoidea</taxon>
        <taxon>Decapodiformes</taxon>
        <taxon>Sepiida</taxon>
        <taxon>Sepiina</taxon>
        <taxon>Sepiidae</taxon>
        <taxon>Acanthosepion</taxon>
    </lineage>
</organism>
<evidence type="ECO:0000256" key="26">
    <source>
        <dbReference type="ARBA" id="ARBA00043825"/>
    </source>
</evidence>
<comment type="catalytic activity">
    <reaction evidence="11">
        <text>glyoxylate + L-alanine = glycine + pyruvate</text>
        <dbReference type="Rhea" id="RHEA:24248"/>
        <dbReference type="ChEBI" id="CHEBI:15361"/>
        <dbReference type="ChEBI" id="CHEBI:36655"/>
        <dbReference type="ChEBI" id="CHEBI:57305"/>
        <dbReference type="ChEBI" id="CHEBI:57972"/>
        <dbReference type="EC" id="2.6.1.44"/>
    </reaction>
    <physiologicalReaction direction="left-to-right" evidence="11">
        <dbReference type="Rhea" id="RHEA:24249"/>
    </physiologicalReaction>
</comment>
<evidence type="ECO:0000256" key="6">
    <source>
        <dbReference type="ARBA" id="ARBA00022576"/>
    </source>
</evidence>
<dbReference type="PROSITE" id="PS00600">
    <property type="entry name" value="AA_TRANSFER_CLASS_3"/>
    <property type="match status" value="1"/>
</dbReference>